<protein>
    <submittedName>
        <fullName evidence="6">1-acyl-sn-glycerol-3-phosphate acyltransferase</fullName>
    </submittedName>
</protein>
<feature type="domain" description="Phospholipid/glycerol acyltransferase" evidence="5">
    <location>
        <begin position="69"/>
        <end position="183"/>
    </location>
</feature>
<dbReference type="PANTHER" id="PTHR10434">
    <property type="entry name" value="1-ACYL-SN-GLYCEROL-3-PHOSPHATE ACYLTRANSFERASE"/>
    <property type="match status" value="1"/>
</dbReference>
<name>A0A502CVA0_9SPHN</name>
<dbReference type="GO" id="GO:0006654">
    <property type="term" value="P:phosphatidic acid biosynthetic process"/>
    <property type="evidence" value="ECO:0007669"/>
    <property type="project" value="TreeGrafter"/>
</dbReference>
<dbReference type="SUPFAM" id="SSF69593">
    <property type="entry name" value="Glycerol-3-phosphate (1)-acyltransferase"/>
    <property type="match status" value="1"/>
</dbReference>
<gene>
    <name evidence="6" type="ORF">EAH84_01955</name>
</gene>
<reference evidence="6 7" key="1">
    <citation type="journal article" date="2019" name="Environ. Microbiol.">
        <title>Species interactions and distinct microbial communities in high Arctic permafrost affected cryosols are associated with the CH4 and CO2 gas fluxes.</title>
        <authorList>
            <person name="Altshuler I."/>
            <person name="Hamel J."/>
            <person name="Turney S."/>
            <person name="Magnuson E."/>
            <person name="Levesque R."/>
            <person name="Greer C."/>
            <person name="Whyte L.G."/>
        </authorList>
    </citation>
    <scope>NUCLEOTIDE SEQUENCE [LARGE SCALE GENOMIC DNA]</scope>
    <source>
        <strain evidence="6 7">S5.1</strain>
    </source>
</reference>
<dbReference type="EMBL" id="RCZK01000001">
    <property type="protein sequence ID" value="TPG15756.1"/>
    <property type="molecule type" value="Genomic_DNA"/>
</dbReference>
<comment type="pathway">
    <text evidence="1">Lipid metabolism.</text>
</comment>
<feature type="transmembrane region" description="Helical" evidence="4">
    <location>
        <begin position="12"/>
        <end position="31"/>
    </location>
</feature>
<organism evidence="6 7">
    <name type="scientific">Sphingomonas oligophenolica</name>
    <dbReference type="NCBI Taxonomy" id="301154"/>
    <lineage>
        <taxon>Bacteria</taxon>
        <taxon>Pseudomonadati</taxon>
        <taxon>Pseudomonadota</taxon>
        <taxon>Alphaproteobacteria</taxon>
        <taxon>Sphingomonadales</taxon>
        <taxon>Sphingomonadaceae</taxon>
        <taxon>Sphingomonas</taxon>
    </lineage>
</organism>
<accession>A0A502CVA0</accession>
<dbReference type="CDD" id="cd07989">
    <property type="entry name" value="LPLAT_AGPAT-like"/>
    <property type="match status" value="1"/>
</dbReference>
<comment type="caution">
    <text evidence="6">The sequence shown here is derived from an EMBL/GenBank/DDBJ whole genome shotgun (WGS) entry which is preliminary data.</text>
</comment>
<keyword evidence="4" id="KW-0472">Membrane</keyword>
<dbReference type="Proteomes" id="UP000318413">
    <property type="component" value="Unassembled WGS sequence"/>
</dbReference>
<evidence type="ECO:0000259" key="5">
    <source>
        <dbReference type="SMART" id="SM00563"/>
    </source>
</evidence>
<dbReference type="AlphaFoldDB" id="A0A502CVA0"/>
<dbReference type="SMART" id="SM00563">
    <property type="entry name" value="PlsC"/>
    <property type="match status" value="1"/>
</dbReference>
<evidence type="ECO:0000313" key="6">
    <source>
        <dbReference type="EMBL" id="TPG15756.1"/>
    </source>
</evidence>
<dbReference type="InterPro" id="IPR002123">
    <property type="entry name" value="Plipid/glycerol_acylTrfase"/>
</dbReference>
<keyword evidence="4" id="KW-0812">Transmembrane</keyword>
<dbReference type="PANTHER" id="PTHR10434:SF40">
    <property type="entry name" value="1-ACYL-SN-GLYCEROL-3-PHOSPHATE ACYLTRANSFERASE"/>
    <property type="match status" value="1"/>
</dbReference>
<sequence>MAWLRTVVFRAFFYSVSFPIVATVPISALFGQHVVIAHATVWTRFHRWAARVILGVHVRIEGTRPVGPALYASKHQAMFETLELQALLDGPAMVLKEELADLPMWGWAARRYGALVIDRAASAKALRQMMREGKAAKAAGRSVLIFPEGTRVKPGETPPLKSGFAGLYRALGMPTVPIALDSGVLMPKTGAKHPGVITIRFGEVIPPGLPREEIDARVHAAINALEG</sequence>
<evidence type="ECO:0000256" key="1">
    <source>
        <dbReference type="ARBA" id="ARBA00005189"/>
    </source>
</evidence>
<evidence type="ECO:0000256" key="3">
    <source>
        <dbReference type="ARBA" id="ARBA00023315"/>
    </source>
</evidence>
<proteinExistence type="predicted"/>
<dbReference type="GO" id="GO:0003841">
    <property type="term" value="F:1-acylglycerol-3-phosphate O-acyltransferase activity"/>
    <property type="evidence" value="ECO:0007669"/>
    <property type="project" value="TreeGrafter"/>
</dbReference>
<keyword evidence="3 6" id="KW-0012">Acyltransferase</keyword>
<keyword evidence="7" id="KW-1185">Reference proteome</keyword>
<dbReference type="OrthoDB" id="5290997at2"/>
<evidence type="ECO:0000313" key="7">
    <source>
        <dbReference type="Proteomes" id="UP000318413"/>
    </source>
</evidence>
<evidence type="ECO:0000256" key="4">
    <source>
        <dbReference type="SAM" id="Phobius"/>
    </source>
</evidence>
<keyword evidence="4" id="KW-1133">Transmembrane helix</keyword>
<keyword evidence="2 6" id="KW-0808">Transferase</keyword>
<evidence type="ECO:0000256" key="2">
    <source>
        <dbReference type="ARBA" id="ARBA00022679"/>
    </source>
</evidence>
<dbReference type="Pfam" id="PF01553">
    <property type="entry name" value="Acyltransferase"/>
    <property type="match status" value="1"/>
</dbReference>